<gene>
    <name evidence="1" type="ORF">S01H4_30713</name>
</gene>
<comment type="caution">
    <text evidence="1">The sequence shown here is derived from an EMBL/GenBank/DDBJ whole genome shotgun (WGS) entry which is preliminary data.</text>
</comment>
<dbReference type="InterPro" id="IPR037151">
    <property type="entry name" value="AlkB-like_sf"/>
</dbReference>
<sequence>MPCLNNIRKLLPEFLGDKGKNLKAEGNKYYNVKNTGIGFHGDSERKIVAACRLGEKISLHYNWFLRGESVGKRIKIDLNHGDMYIMSEKATGNDWKKKKTLTLRHAAGAKKYTTIKSKK</sequence>
<dbReference type="EMBL" id="BART01015879">
    <property type="protein sequence ID" value="GAG75553.1"/>
    <property type="molecule type" value="Genomic_DNA"/>
</dbReference>
<name>X1ATG1_9ZZZZ</name>
<protein>
    <submittedName>
        <fullName evidence="1">Uncharacterized protein</fullName>
    </submittedName>
</protein>
<evidence type="ECO:0000313" key="1">
    <source>
        <dbReference type="EMBL" id="GAG75553.1"/>
    </source>
</evidence>
<organism evidence="1">
    <name type="scientific">marine sediment metagenome</name>
    <dbReference type="NCBI Taxonomy" id="412755"/>
    <lineage>
        <taxon>unclassified sequences</taxon>
        <taxon>metagenomes</taxon>
        <taxon>ecological metagenomes</taxon>
    </lineage>
</organism>
<reference evidence="1" key="1">
    <citation type="journal article" date="2014" name="Front. Microbiol.">
        <title>High frequency of phylogenetically diverse reductive dehalogenase-homologous genes in deep subseafloor sedimentary metagenomes.</title>
        <authorList>
            <person name="Kawai M."/>
            <person name="Futagami T."/>
            <person name="Toyoda A."/>
            <person name="Takaki Y."/>
            <person name="Nishi S."/>
            <person name="Hori S."/>
            <person name="Arai W."/>
            <person name="Tsubouchi T."/>
            <person name="Morono Y."/>
            <person name="Uchiyama I."/>
            <person name="Ito T."/>
            <person name="Fujiyama A."/>
            <person name="Inagaki F."/>
            <person name="Takami H."/>
        </authorList>
    </citation>
    <scope>NUCLEOTIDE SEQUENCE</scope>
    <source>
        <strain evidence="1">Expedition CK06-06</strain>
    </source>
</reference>
<proteinExistence type="predicted"/>
<accession>X1ATG1</accession>
<dbReference type="Gene3D" id="2.60.120.590">
    <property type="entry name" value="Alpha-ketoglutarate-dependent dioxygenase AlkB-like"/>
    <property type="match status" value="1"/>
</dbReference>
<dbReference type="AlphaFoldDB" id="X1ATG1"/>